<protein>
    <submittedName>
        <fullName evidence="9">Acyltransferase family protein</fullName>
    </submittedName>
</protein>
<sequence>MDRNNLRSQSLDLLRFPLAVVVIAIHVVYPGAYIELEGNTTLEGLVCLLSGMFLDQSVPVYFFISGYVFFLNIKFDRQVYIRKLKNRSKSLFIPYLTWNTAVILKIMLLTFPCFAFLFKQPRVMSDYDWSIGAILMSYWNTGFGITHDGVSEMNEIYPQDSPLWFVRDLMVVVLCTPLIFKMLSRSCLIRNVVMIILGLCWFVAGLFPLGHVNQLLTAFFFFSLGSCMSIGQSDMMSTFGRLFKPAAFVYVLVSIVYALMILDYPFVANGLKKINQLAGLIVAYDISALFIKKKVCRVSHFLTSSSFFVYASNWLILYEMKRIAYILIKPDTGIEYILAYIATITSVVMLLLGAFYMLQRYMPWVVKVSTGRK</sequence>
<dbReference type="GO" id="GO:0016413">
    <property type="term" value="F:O-acetyltransferase activity"/>
    <property type="evidence" value="ECO:0007669"/>
    <property type="project" value="TreeGrafter"/>
</dbReference>
<dbReference type="RefSeq" id="WP_205105154.1">
    <property type="nucleotide sequence ID" value="NZ_JACJJG010000053.1"/>
</dbReference>
<evidence type="ECO:0000313" key="9">
    <source>
        <dbReference type="EMBL" id="MBM6674095.1"/>
    </source>
</evidence>
<feature type="transmembrane region" description="Helical" evidence="7">
    <location>
        <begin position="96"/>
        <end position="118"/>
    </location>
</feature>
<dbReference type="InterPro" id="IPR002656">
    <property type="entry name" value="Acyl_transf_3_dom"/>
</dbReference>
<feature type="transmembrane region" description="Helical" evidence="7">
    <location>
        <begin position="274"/>
        <end position="291"/>
    </location>
</feature>
<comment type="subcellular location">
    <subcellularLocation>
        <location evidence="1">Cell membrane</location>
        <topology evidence="1">Multi-pass membrane protein</topology>
    </subcellularLocation>
</comment>
<keyword evidence="5 7" id="KW-1133">Transmembrane helix</keyword>
<keyword evidence="3" id="KW-1003">Cell membrane</keyword>
<organism evidence="9 10">
    <name type="scientific">Marseilla massiliensis</name>
    <dbReference type="NCBI Taxonomy" id="1841864"/>
    <lineage>
        <taxon>Bacteria</taxon>
        <taxon>Pseudomonadati</taxon>
        <taxon>Bacteroidota</taxon>
        <taxon>Bacteroidia</taxon>
        <taxon>Bacteroidales</taxon>
        <taxon>Prevotellaceae</taxon>
        <taxon>Marseilla</taxon>
    </lineage>
</organism>
<evidence type="ECO:0000256" key="6">
    <source>
        <dbReference type="ARBA" id="ARBA00023136"/>
    </source>
</evidence>
<feature type="transmembrane region" description="Helical" evidence="7">
    <location>
        <begin position="242"/>
        <end position="262"/>
    </location>
</feature>
<keyword evidence="4 7" id="KW-0812">Transmembrane</keyword>
<comment type="similarity">
    <text evidence="2">Belongs to the acyltransferase 3 family.</text>
</comment>
<keyword evidence="9" id="KW-0012">Acyltransferase</keyword>
<keyword evidence="10" id="KW-1185">Reference proteome</keyword>
<feature type="transmembrane region" description="Helical" evidence="7">
    <location>
        <begin position="213"/>
        <end position="230"/>
    </location>
</feature>
<feature type="transmembrane region" description="Helical" evidence="7">
    <location>
        <begin position="58"/>
        <end position="75"/>
    </location>
</feature>
<evidence type="ECO:0000256" key="3">
    <source>
        <dbReference type="ARBA" id="ARBA00022475"/>
    </source>
</evidence>
<feature type="transmembrane region" description="Helical" evidence="7">
    <location>
        <begin position="298"/>
        <end position="317"/>
    </location>
</feature>
<evidence type="ECO:0000256" key="1">
    <source>
        <dbReference type="ARBA" id="ARBA00004651"/>
    </source>
</evidence>
<dbReference type="Proteomes" id="UP000706891">
    <property type="component" value="Unassembled WGS sequence"/>
</dbReference>
<evidence type="ECO:0000313" key="10">
    <source>
        <dbReference type="Proteomes" id="UP000706891"/>
    </source>
</evidence>
<feature type="transmembrane region" description="Helical" evidence="7">
    <location>
        <begin position="187"/>
        <end position="207"/>
    </location>
</feature>
<name>A0A939B7V9_9BACT</name>
<dbReference type="Pfam" id="PF01757">
    <property type="entry name" value="Acyl_transf_3"/>
    <property type="match status" value="1"/>
</dbReference>
<evidence type="ECO:0000259" key="8">
    <source>
        <dbReference type="Pfam" id="PF01757"/>
    </source>
</evidence>
<dbReference type="GO" id="GO:0005886">
    <property type="term" value="C:plasma membrane"/>
    <property type="evidence" value="ECO:0007669"/>
    <property type="project" value="UniProtKB-SubCell"/>
</dbReference>
<reference evidence="9" key="2">
    <citation type="journal article" date="2021" name="Sci. Rep.">
        <title>The distribution of antibiotic resistance genes in chicken gut microbiota commensals.</title>
        <authorList>
            <person name="Juricova H."/>
            <person name="Matiasovicova J."/>
            <person name="Kubasova T."/>
            <person name="Cejkova D."/>
            <person name="Rychlik I."/>
        </authorList>
    </citation>
    <scope>NUCLEOTIDE SEQUENCE</scope>
    <source>
        <strain evidence="9">An824</strain>
    </source>
</reference>
<dbReference type="PANTHER" id="PTHR40074">
    <property type="entry name" value="O-ACETYLTRANSFERASE WECH"/>
    <property type="match status" value="1"/>
</dbReference>
<dbReference type="GO" id="GO:0009246">
    <property type="term" value="P:enterobacterial common antigen biosynthetic process"/>
    <property type="evidence" value="ECO:0007669"/>
    <property type="project" value="TreeGrafter"/>
</dbReference>
<feature type="transmembrane region" description="Helical" evidence="7">
    <location>
        <begin position="337"/>
        <end position="358"/>
    </location>
</feature>
<accession>A0A939B7V9</accession>
<dbReference type="PANTHER" id="PTHR40074:SF2">
    <property type="entry name" value="O-ACETYLTRANSFERASE WECH"/>
    <property type="match status" value="1"/>
</dbReference>
<keyword evidence="9" id="KW-0808">Transferase</keyword>
<gene>
    <name evidence="9" type="ORF">H6A34_09425</name>
</gene>
<feature type="transmembrane region" description="Helical" evidence="7">
    <location>
        <begin position="163"/>
        <end position="180"/>
    </location>
</feature>
<feature type="transmembrane region" description="Helical" evidence="7">
    <location>
        <begin position="12"/>
        <end position="32"/>
    </location>
</feature>
<reference evidence="9" key="1">
    <citation type="submission" date="2020-08" db="EMBL/GenBank/DDBJ databases">
        <authorList>
            <person name="Cejkova D."/>
            <person name="Kubasova T."/>
            <person name="Jahodarova E."/>
            <person name="Rychlik I."/>
        </authorList>
    </citation>
    <scope>NUCLEOTIDE SEQUENCE</scope>
    <source>
        <strain evidence="9">An824</strain>
    </source>
</reference>
<evidence type="ECO:0000256" key="4">
    <source>
        <dbReference type="ARBA" id="ARBA00022692"/>
    </source>
</evidence>
<feature type="domain" description="Acyltransferase 3" evidence="8">
    <location>
        <begin position="10"/>
        <end position="350"/>
    </location>
</feature>
<dbReference type="AlphaFoldDB" id="A0A939B7V9"/>
<dbReference type="EMBL" id="JACJJG010000053">
    <property type="protein sequence ID" value="MBM6674095.1"/>
    <property type="molecule type" value="Genomic_DNA"/>
</dbReference>
<evidence type="ECO:0000256" key="5">
    <source>
        <dbReference type="ARBA" id="ARBA00022989"/>
    </source>
</evidence>
<keyword evidence="6 7" id="KW-0472">Membrane</keyword>
<evidence type="ECO:0000256" key="7">
    <source>
        <dbReference type="SAM" id="Phobius"/>
    </source>
</evidence>
<proteinExistence type="inferred from homology"/>
<comment type="caution">
    <text evidence="9">The sequence shown here is derived from an EMBL/GenBank/DDBJ whole genome shotgun (WGS) entry which is preliminary data.</text>
</comment>
<evidence type="ECO:0000256" key="2">
    <source>
        <dbReference type="ARBA" id="ARBA00007400"/>
    </source>
</evidence>